<organism evidence="1 2">
    <name type="scientific">Metarhizium anisopliae BRIP 53293</name>
    <dbReference type="NCBI Taxonomy" id="1291518"/>
    <lineage>
        <taxon>Eukaryota</taxon>
        <taxon>Fungi</taxon>
        <taxon>Dikarya</taxon>
        <taxon>Ascomycota</taxon>
        <taxon>Pezizomycotina</taxon>
        <taxon>Sordariomycetes</taxon>
        <taxon>Hypocreomycetidae</taxon>
        <taxon>Hypocreales</taxon>
        <taxon>Clavicipitaceae</taxon>
        <taxon>Metarhizium</taxon>
    </lineage>
</organism>
<sequence>MQVWEAVEDEAGLTKDCENSAVEIPLISRVLEAAEMCLADVSEEPSLAILELEHFSETVKAGITIKLDEPDSRRSYGEMLWCKAEIELTETSEETYL</sequence>
<dbReference type="AlphaFoldDB" id="A0A0D9PAI4"/>
<keyword evidence="2" id="KW-1185">Reference proteome</keyword>
<name>A0A0D9PAI4_METAN</name>
<protein>
    <submittedName>
        <fullName evidence="1">Uncharacterized protein</fullName>
    </submittedName>
</protein>
<proteinExistence type="predicted"/>
<dbReference type="EMBL" id="KE384721">
    <property type="protein sequence ID" value="KJK83143.1"/>
    <property type="molecule type" value="Genomic_DNA"/>
</dbReference>
<reference evidence="2" key="1">
    <citation type="journal article" date="2014" name="BMC Genomics">
        <title>The genome sequence of the biocontrol fungus Metarhizium anisopliae and comparative genomics of Metarhizium species.</title>
        <authorList>
            <person name="Pattemore J.A."/>
            <person name="Hane J.K."/>
            <person name="Williams A.H."/>
            <person name="Wilson B.A."/>
            <person name="Stodart B.J."/>
            <person name="Ash G.J."/>
        </authorList>
    </citation>
    <scope>NUCLEOTIDE SEQUENCE [LARGE SCALE GENOMIC DNA]</scope>
    <source>
        <strain evidence="2">BRIP 53293</strain>
    </source>
</reference>
<gene>
    <name evidence="1" type="ORF">H634G_01272</name>
</gene>
<dbReference type="Proteomes" id="UP000054544">
    <property type="component" value="Unassembled WGS sequence"/>
</dbReference>
<accession>A0A0D9PAI4</accession>
<evidence type="ECO:0000313" key="1">
    <source>
        <dbReference type="EMBL" id="KJK83143.1"/>
    </source>
</evidence>
<evidence type="ECO:0000313" key="2">
    <source>
        <dbReference type="Proteomes" id="UP000054544"/>
    </source>
</evidence>